<proteinExistence type="predicted"/>
<organism evidence="2 3">
    <name type="scientific">Thioalkalivibrio nitratireducens (strain DSM 14787 / UNIQEM 213 / ALEN2)</name>
    <dbReference type="NCBI Taxonomy" id="1255043"/>
    <lineage>
        <taxon>Bacteria</taxon>
        <taxon>Pseudomonadati</taxon>
        <taxon>Pseudomonadota</taxon>
        <taxon>Gammaproteobacteria</taxon>
        <taxon>Chromatiales</taxon>
        <taxon>Ectothiorhodospiraceae</taxon>
        <taxon>Thioalkalivibrio</taxon>
    </lineage>
</organism>
<keyword evidence="3" id="KW-1185">Reference proteome</keyword>
<reference evidence="2" key="1">
    <citation type="submission" date="2015-12" db="EMBL/GenBank/DDBJ databases">
        <authorList>
            <person name="Tikhonova T.V."/>
            <person name="Pavlov A.R."/>
            <person name="Beletsky A.V."/>
            <person name="Mardanov A.V."/>
            <person name="Sorokin D.Y."/>
            <person name="Ravin N.V."/>
            <person name="Popov V.O."/>
        </authorList>
    </citation>
    <scope>NUCLEOTIDE SEQUENCE</scope>
    <source>
        <strain evidence="2">DSM 14787</strain>
    </source>
</reference>
<dbReference type="AlphaFoldDB" id="L0E472"/>
<sequence>MDAALHLPGPCTFSPSPTPRPRAGERLSLLARLAGDALMNWRW</sequence>
<dbReference type="KEGG" id="tni:TVNIR_3842"/>
<evidence type="ECO:0000256" key="1">
    <source>
        <dbReference type="SAM" id="MobiDB-lite"/>
    </source>
</evidence>
<dbReference type="STRING" id="1255043.TVNIR_3842"/>
<name>L0E472_THIND</name>
<dbReference type="PATRIC" id="fig|1255043.3.peg.3877"/>
<accession>L0E472</accession>
<evidence type="ECO:0000313" key="3">
    <source>
        <dbReference type="Proteomes" id="UP000010809"/>
    </source>
</evidence>
<dbReference type="Proteomes" id="UP000010809">
    <property type="component" value="Chromosome"/>
</dbReference>
<dbReference type="EMBL" id="CP003989">
    <property type="protein sequence ID" value="AGA35466.1"/>
    <property type="molecule type" value="Genomic_DNA"/>
</dbReference>
<protein>
    <submittedName>
        <fullName evidence="2">Uncharacterized protein</fullName>
    </submittedName>
</protein>
<evidence type="ECO:0000313" key="2">
    <source>
        <dbReference type="EMBL" id="AGA35466.1"/>
    </source>
</evidence>
<feature type="region of interest" description="Disordered" evidence="1">
    <location>
        <begin position="1"/>
        <end position="22"/>
    </location>
</feature>
<dbReference type="HOGENOM" id="CLU_3240864_0_0_6"/>
<gene>
    <name evidence="2" type="ordered locus">TVNIR_3842</name>
</gene>